<gene>
    <name evidence="6" type="ORF">GCM10007170_28520</name>
</gene>
<evidence type="ECO:0000256" key="1">
    <source>
        <dbReference type="ARBA" id="ARBA00004776"/>
    </source>
</evidence>
<protein>
    <submittedName>
        <fullName evidence="6">Rhamnosyltransferase</fullName>
    </submittedName>
</protein>
<feature type="domain" description="Glycosyltransferase 2-like" evidence="5">
    <location>
        <begin position="6"/>
        <end position="110"/>
    </location>
</feature>
<evidence type="ECO:0000256" key="4">
    <source>
        <dbReference type="ARBA" id="ARBA00022679"/>
    </source>
</evidence>
<dbReference type="PANTHER" id="PTHR43179:SF12">
    <property type="entry name" value="GALACTOFURANOSYLTRANSFERASE GLFT2"/>
    <property type="match status" value="1"/>
</dbReference>
<dbReference type="PANTHER" id="PTHR43179">
    <property type="entry name" value="RHAMNOSYLTRANSFERASE WBBL"/>
    <property type="match status" value="1"/>
</dbReference>
<name>A0ABQ2AXI5_9MICC</name>
<dbReference type="Proteomes" id="UP000643279">
    <property type="component" value="Unassembled WGS sequence"/>
</dbReference>
<evidence type="ECO:0000313" key="6">
    <source>
        <dbReference type="EMBL" id="GGH97692.1"/>
    </source>
</evidence>
<dbReference type="EMBL" id="BMFW01000014">
    <property type="protein sequence ID" value="GGH97692.1"/>
    <property type="molecule type" value="Genomic_DNA"/>
</dbReference>
<dbReference type="SUPFAM" id="SSF53448">
    <property type="entry name" value="Nucleotide-diphospho-sugar transferases"/>
    <property type="match status" value="1"/>
</dbReference>
<proteinExistence type="inferred from homology"/>
<evidence type="ECO:0000259" key="5">
    <source>
        <dbReference type="Pfam" id="PF00535"/>
    </source>
</evidence>
<evidence type="ECO:0000313" key="7">
    <source>
        <dbReference type="Proteomes" id="UP000643279"/>
    </source>
</evidence>
<dbReference type="CDD" id="cd04185">
    <property type="entry name" value="GT_2_like_b"/>
    <property type="match status" value="1"/>
</dbReference>
<dbReference type="Gene3D" id="3.90.550.60">
    <property type="match status" value="1"/>
</dbReference>
<dbReference type="RefSeq" id="WP_188572243.1">
    <property type="nucleotide sequence ID" value="NZ_BMFW01000014.1"/>
</dbReference>
<keyword evidence="7" id="KW-1185">Reference proteome</keyword>
<accession>A0ABQ2AXI5</accession>
<evidence type="ECO:0000256" key="3">
    <source>
        <dbReference type="ARBA" id="ARBA00022676"/>
    </source>
</evidence>
<dbReference type="InterPro" id="IPR001173">
    <property type="entry name" value="Glyco_trans_2-like"/>
</dbReference>
<dbReference type="InterPro" id="IPR029044">
    <property type="entry name" value="Nucleotide-diphossugar_trans"/>
</dbReference>
<evidence type="ECO:0000256" key="2">
    <source>
        <dbReference type="ARBA" id="ARBA00006739"/>
    </source>
</evidence>
<organism evidence="6 7">
    <name type="scientific">Arthrobacter liuii</name>
    <dbReference type="NCBI Taxonomy" id="1476996"/>
    <lineage>
        <taxon>Bacteria</taxon>
        <taxon>Bacillati</taxon>
        <taxon>Actinomycetota</taxon>
        <taxon>Actinomycetes</taxon>
        <taxon>Micrococcales</taxon>
        <taxon>Micrococcaceae</taxon>
        <taxon>Arthrobacter</taxon>
    </lineage>
</organism>
<dbReference type="Pfam" id="PF00535">
    <property type="entry name" value="Glycos_transf_2"/>
    <property type="match status" value="1"/>
</dbReference>
<keyword evidence="3" id="KW-0328">Glycosyltransferase</keyword>
<keyword evidence="4" id="KW-0808">Transferase</keyword>
<comment type="similarity">
    <text evidence="2">Belongs to the glycosyltransferase 2 family.</text>
</comment>
<reference evidence="7" key="1">
    <citation type="journal article" date="2019" name="Int. J. Syst. Evol. Microbiol.">
        <title>The Global Catalogue of Microorganisms (GCM) 10K type strain sequencing project: providing services to taxonomists for standard genome sequencing and annotation.</title>
        <authorList>
            <consortium name="The Broad Institute Genomics Platform"/>
            <consortium name="The Broad Institute Genome Sequencing Center for Infectious Disease"/>
            <person name="Wu L."/>
            <person name="Ma J."/>
        </authorList>
    </citation>
    <scope>NUCLEOTIDE SEQUENCE [LARGE SCALE GENOMIC DNA]</scope>
    <source>
        <strain evidence="7">CGMCC 1.12778</strain>
    </source>
</reference>
<sequence length="304" mass="33238">MSVAAVVVSYNRLDYLKKCLAALEQQTMPLEEIIVIENGSTDGSAQYIRDSHPGVTMFETGANLGGAGGFAWGVEIALAHGHDAAWLMDDDAEPELDALEPLMAKFEAITPRPAFLASLVTAGRGAFNPRNPPVVSRDAHKQVRASELGGIAIDAATFVGVLINLQVAATTHLPFKDFFIWIDDSEYTHRLSKMGFAMTVKESQVNHPVAKGIGEDMGSRLFFHVRNSLWYIRERGFPLGTNVFDVLLVIQHSLQQGIAARSKKDWLVAVARGYAQGFFTKPTRQMPGELLATLSPDARKLINC</sequence>
<comment type="pathway">
    <text evidence="1">Cell wall biogenesis; cell wall polysaccharide biosynthesis.</text>
</comment>
<comment type="caution">
    <text evidence="6">The sequence shown here is derived from an EMBL/GenBank/DDBJ whole genome shotgun (WGS) entry which is preliminary data.</text>
</comment>